<keyword evidence="4" id="KW-1185">Reference proteome</keyword>
<dbReference type="Proteomes" id="UP001623330">
    <property type="component" value="Unassembled WGS sequence"/>
</dbReference>
<dbReference type="EMBL" id="JBEVYD010000013">
    <property type="protein sequence ID" value="KAL3228537.1"/>
    <property type="molecule type" value="Genomic_DNA"/>
</dbReference>
<evidence type="ECO:0000256" key="2">
    <source>
        <dbReference type="SAM" id="MobiDB-lite"/>
    </source>
</evidence>
<feature type="compositionally biased region" description="Acidic residues" evidence="2">
    <location>
        <begin position="67"/>
        <end position="76"/>
    </location>
</feature>
<dbReference type="PANTHER" id="PTHR12817:SF0">
    <property type="entry name" value="GEO08327P1"/>
    <property type="match status" value="1"/>
</dbReference>
<comment type="similarity">
    <text evidence="1">Belongs to the TRAPP small subunits family. BET3 subfamily.</text>
</comment>
<sequence length="272" mass="31241">MERPEPMTEQQRAQQQHQIFQNSLPKVNQLAFSLLLNELVPMSMAVENELHEIAIKDQGNRGPQSIVDEDNDGQETDEEVRKLTAELDTKAILDVNIPKYKKGEPSHRLIKQISELEDEYMSNHVSERLQNIGFQIGSKICELLVFTNNPNLSFKDMDLLSVMKFVCRDVWKLVYNKPIDNLKTNHRGTFYLLDYDYLPIQPFALDSDQDKELKSVEPFLEIPVGLIKGVLSSLGFPREEVVCIASYIERPDDRPRSPFPKGISFHVQVNGK</sequence>
<dbReference type="PANTHER" id="PTHR12817">
    <property type="entry name" value="TRAFFICKING PROTEIN PARTICLE COMPLEX SUBUNIT 6B"/>
    <property type="match status" value="1"/>
</dbReference>
<proteinExistence type="inferred from homology"/>
<evidence type="ECO:0000313" key="3">
    <source>
        <dbReference type="EMBL" id="KAL3228537.1"/>
    </source>
</evidence>
<dbReference type="InterPro" id="IPR037992">
    <property type="entry name" value="TRAPPC6/Trs33"/>
</dbReference>
<feature type="region of interest" description="Disordered" evidence="2">
    <location>
        <begin position="55"/>
        <end position="76"/>
    </location>
</feature>
<gene>
    <name evidence="3" type="ORF">RNJ44_02482</name>
</gene>
<dbReference type="Gene3D" id="3.30.1380.20">
    <property type="entry name" value="Trafficking protein particle complex subunit 3"/>
    <property type="match status" value="1"/>
</dbReference>
<dbReference type="InterPro" id="IPR024096">
    <property type="entry name" value="NO_sig/Golgi_transp_ligand-bd"/>
</dbReference>
<dbReference type="SUPFAM" id="SSF111126">
    <property type="entry name" value="Ligand-binding domain in the NO signalling and Golgi transport"/>
    <property type="match status" value="1"/>
</dbReference>
<dbReference type="InterPro" id="IPR007194">
    <property type="entry name" value="TRAPP_component"/>
</dbReference>
<reference evidence="3 4" key="1">
    <citation type="submission" date="2024-05" db="EMBL/GenBank/DDBJ databases">
        <title>Long read based assembly of the Candida bracarensis genome reveals expanded adhesin content.</title>
        <authorList>
            <person name="Marcet-Houben M."/>
            <person name="Ksiezopolska E."/>
            <person name="Gabaldon T."/>
        </authorList>
    </citation>
    <scope>NUCLEOTIDE SEQUENCE [LARGE SCALE GENOMIC DNA]</scope>
    <source>
        <strain evidence="3 4">CBM6</strain>
    </source>
</reference>
<dbReference type="CDD" id="cd14944">
    <property type="entry name" value="TRAPPC6A_Trs33"/>
    <property type="match status" value="1"/>
</dbReference>
<organism evidence="3 4">
    <name type="scientific">Nakaseomyces bracarensis</name>
    <dbReference type="NCBI Taxonomy" id="273131"/>
    <lineage>
        <taxon>Eukaryota</taxon>
        <taxon>Fungi</taxon>
        <taxon>Dikarya</taxon>
        <taxon>Ascomycota</taxon>
        <taxon>Saccharomycotina</taxon>
        <taxon>Saccharomycetes</taxon>
        <taxon>Saccharomycetales</taxon>
        <taxon>Saccharomycetaceae</taxon>
        <taxon>Nakaseomyces</taxon>
    </lineage>
</organism>
<evidence type="ECO:0000313" key="4">
    <source>
        <dbReference type="Proteomes" id="UP001623330"/>
    </source>
</evidence>
<evidence type="ECO:0000256" key="1">
    <source>
        <dbReference type="ARBA" id="ARBA00006218"/>
    </source>
</evidence>
<dbReference type="Pfam" id="PF04051">
    <property type="entry name" value="TRAPP"/>
    <property type="match status" value="1"/>
</dbReference>
<protein>
    <submittedName>
        <fullName evidence="3">Trafficking protein particle complex subunit 33</fullName>
    </submittedName>
</protein>
<accession>A0ABR4NM11</accession>
<comment type="caution">
    <text evidence="3">The sequence shown here is derived from an EMBL/GenBank/DDBJ whole genome shotgun (WGS) entry which is preliminary data.</text>
</comment>
<name>A0ABR4NM11_9SACH</name>